<evidence type="ECO:0000313" key="2">
    <source>
        <dbReference type="Proteomes" id="UP000320762"/>
    </source>
</evidence>
<keyword evidence="2" id="KW-1185">Reference proteome</keyword>
<name>A0A550CRB0_9AGAR</name>
<organism evidence="1 2">
    <name type="scientific">Schizophyllum amplum</name>
    <dbReference type="NCBI Taxonomy" id="97359"/>
    <lineage>
        <taxon>Eukaryota</taxon>
        <taxon>Fungi</taxon>
        <taxon>Dikarya</taxon>
        <taxon>Basidiomycota</taxon>
        <taxon>Agaricomycotina</taxon>
        <taxon>Agaricomycetes</taxon>
        <taxon>Agaricomycetidae</taxon>
        <taxon>Agaricales</taxon>
        <taxon>Schizophyllaceae</taxon>
        <taxon>Schizophyllum</taxon>
    </lineage>
</organism>
<protein>
    <submittedName>
        <fullName evidence="1">Uncharacterized protein</fullName>
    </submittedName>
</protein>
<dbReference type="EMBL" id="VDMD01000003">
    <property type="protein sequence ID" value="TRM67279.1"/>
    <property type="molecule type" value="Genomic_DNA"/>
</dbReference>
<gene>
    <name evidence="1" type="ORF">BD626DRAFT_566283</name>
</gene>
<accession>A0A550CRB0</accession>
<evidence type="ECO:0000313" key="1">
    <source>
        <dbReference type="EMBL" id="TRM67279.1"/>
    </source>
</evidence>
<reference evidence="1 2" key="1">
    <citation type="journal article" date="2019" name="New Phytol.">
        <title>Comparative genomics reveals unique wood-decay strategies and fruiting body development in the Schizophyllaceae.</title>
        <authorList>
            <person name="Almasi E."/>
            <person name="Sahu N."/>
            <person name="Krizsan K."/>
            <person name="Balint B."/>
            <person name="Kovacs G.M."/>
            <person name="Kiss B."/>
            <person name="Cseklye J."/>
            <person name="Drula E."/>
            <person name="Henrissat B."/>
            <person name="Nagy I."/>
            <person name="Chovatia M."/>
            <person name="Adam C."/>
            <person name="LaButti K."/>
            <person name="Lipzen A."/>
            <person name="Riley R."/>
            <person name="Grigoriev I.V."/>
            <person name="Nagy L.G."/>
        </authorList>
    </citation>
    <scope>NUCLEOTIDE SEQUENCE [LARGE SCALE GENOMIC DNA]</scope>
    <source>
        <strain evidence="1 2">NL-1724</strain>
    </source>
</reference>
<dbReference type="Proteomes" id="UP000320762">
    <property type="component" value="Unassembled WGS sequence"/>
</dbReference>
<dbReference type="AlphaFoldDB" id="A0A550CRB0"/>
<proteinExistence type="predicted"/>
<sequence length="317" mass="36243">MSYNLQYNPTTGYWQVPSTGGSSQYSERSESNTPYLPEYVQRGQSVAVSSSHLSPRVPSLAHGTISSSDGAVQDVEQHPIDWEAFIHWLNCLPPRYPLMERYPEYRARIQHIRVVDATLPIARFEVILERELQVRLPNENYDEFDSYRHAMASLFYRLFCHPPEGMTQICVVLHTVVEPQDILKDIAECVNDSNAVVPHLIIHIKNNACASWLAQYSFPTFRGLRDVTLVGETRLVPLFANMLKDPMQNPLLTEATIDCPLTRKDKQTIANFFIELKLDTVVFPLYQDGKRSLQWVRRADGIDIVNTVLSELPEIPN</sequence>
<comment type="caution">
    <text evidence="1">The sequence shown here is derived from an EMBL/GenBank/DDBJ whole genome shotgun (WGS) entry which is preliminary data.</text>
</comment>